<reference evidence="2 3" key="1">
    <citation type="submission" date="2020-08" db="EMBL/GenBank/DDBJ databases">
        <title>Genomic Encyclopedia of Type Strains, Phase IV (KMG-IV): sequencing the most valuable type-strain genomes for metagenomic binning, comparative biology and taxonomic classification.</title>
        <authorList>
            <person name="Goeker M."/>
        </authorList>
    </citation>
    <scope>NUCLEOTIDE SEQUENCE [LARGE SCALE GENOMIC DNA]</scope>
    <source>
        <strain evidence="2 3">DSM 25620</strain>
    </source>
</reference>
<dbReference type="Proteomes" id="UP000531231">
    <property type="component" value="Unassembled WGS sequence"/>
</dbReference>
<proteinExistence type="predicted"/>
<accession>A0A7W8AKV6</accession>
<dbReference type="RefSeq" id="WP_281348909.1">
    <property type="nucleotide sequence ID" value="NZ_JACHIL010000003.1"/>
</dbReference>
<dbReference type="AlphaFoldDB" id="A0A7W8AKV6"/>
<protein>
    <submittedName>
        <fullName evidence="2">Uncharacterized protein</fullName>
    </submittedName>
</protein>
<keyword evidence="3" id="KW-1185">Reference proteome</keyword>
<feature type="region of interest" description="Disordered" evidence="1">
    <location>
        <begin position="16"/>
        <end position="44"/>
    </location>
</feature>
<evidence type="ECO:0000313" key="3">
    <source>
        <dbReference type="Proteomes" id="UP000531231"/>
    </source>
</evidence>
<name>A0A7W8AKV6_9HYPH</name>
<evidence type="ECO:0000256" key="1">
    <source>
        <dbReference type="SAM" id="MobiDB-lite"/>
    </source>
</evidence>
<dbReference type="EMBL" id="JACHIL010000003">
    <property type="protein sequence ID" value="MBB5091734.1"/>
    <property type="molecule type" value="Genomic_DNA"/>
</dbReference>
<comment type="caution">
    <text evidence="2">The sequence shown here is derived from an EMBL/GenBank/DDBJ whole genome shotgun (WGS) entry which is preliminary data.</text>
</comment>
<gene>
    <name evidence="2" type="ORF">HNQ68_002275</name>
</gene>
<evidence type="ECO:0000313" key="2">
    <source>
        <dbReference type="EMBL" id="MBB5091734.1"/>
    </source>
</evidence>
<sequence length="44" mass="4639">MTAQSVGERINIGILTAHHGHKTRRDISDPSAASAGKAQQVKVT</sequence>
<organism evidence="2 3">
    <name type="scientific">Pseudochrobactrum saccharolyticum</name>
    <dbReference type="NCBI Taxonomy" id="354352"/>
    <lineage>
        <taxon>Bacteria</taxon>
        <taxon>Pseudomonadati</taxon>
        <taxon>Pseudomonadota</taxon>
        <taxon>Alphaproteobacteria</taxon>
        <taxon>Hyphomicrobiales</taxon>
        <taxon>Brucellaceae</taxon>
        <taxon>Pseudochrobactrum</taxon>
    </lineage>
</organism>